<evidence type="ECO:0000256" key="1">
    <source>
        <dbReference type="SAM" id="MobiDB-lite"/>
    </source>
</evidence>
<dbReference type="CDD" id="cd07012">
    <property type="entry name" value="PBP2_Bug_TTT"/>
    <property type="match status" value="1"/>
</dbReference>
<dbReference type="InterPro" id="IPR042100">
    <property type="entry name" value="Bug_dom1"/>
</dbReference>
<dbReference type="PANTHER" id="PTHR42928:SF5">
    <property type="entry name" value="BLR1237 PROTEIN"/>
    <property type="match status" value="1"/>
</dbReference>
<accession>A0AAD4QT86</accession>
<dbReference type="EMBL" id="JAKKPZ010000729">
    <property type="protein sequence ID" value="KAI1692685.1"/>
    <property type="molecule type" value="Genomic_DNA"/>
</dbReference>
<sequence>MIDRKFSRRWPCWPPPSACSQARPPPGPRGPRGPITFVVPSAAGGSPDVLSRLVTNEVSKSLGVPVVIENRPGAAGNIGILQIKSKPADGYTIGYGNVNTLAVNRTLFKKLALRRGPRPGAGGPGLRPLQRADRAQGVAHPRRCRGWWPQRASSRASCPSAHRHRYHRPHGRRAAAQHGRIDVLFVPYNGGPAALQDLMGGRIDYLFANSSEVGPLVASGKVRALAVSSTRRIAMLPNVPTLDEAGIKGYGDRGLGRRGRTARHAREVIEKSMPRSTPRWPPPACARASPSWAPCRPAARPPTSSAPSTARPGAGAS</sequence>
<dbReference type="AlphaFoldDB" id="A0AAD4QT86"/>
<reference evidence="2" key="1">
    <citation type="submission" date="2022-01" db="EMBL/GenBank/DDBJ databases">
        <title>Genome Sequence Resource for Two Populations of Ditylenchus destructor, the Migratory Endoparasitic Phytonematode.</title>
        <authorList>
            <person name="Zhang H."/>
            <person name="Lin R."/>
            <person name="Xie B."/>
        </authorList>
    </citation>
    <scope>NUCLEOTIDE SEQUENCE</scope>
    <source>
        <strain evidence="2">BazhouSP</strain>
    </source>
</reference>
<feature type="region of interest" description="Disordered" evidence="1">
    <location>
        <begin position="253"/>
        <end position="317"/>
    </location>
</feature>
<gene>
    <name evidence="2" type="ORF">DdX_21123</name>
</gene>
<feature type="compositionally biased region" description="Pro residues" evidence="1">
    <location>
        <begin position="13"/>
        <end position="31"/>
    </location>
</feature>
<dbReference type="InterPro" id="IPR005064">
    <property type="entry name" value="BUG"/>
</dbReference>
<organism evidence="2 3">
    <name type="scientific">Ditylenchus destructor</name>
    <dbReference type="NCBI Taxonomy" id="166010"/>
    <lineage>
        <taxon>Eukaryota</taxon>
        <taxon>Metazoa</taxon>
        <taxon>Ecdysozoa</taxon>
        <taxon>Nematoda</taxon>
        <taxon>Chromadorea</taxon>
        <taxon>Rhabditida</taxon>
        <taxon>Tylenchina</taxon>
        <taxon>Tylenchomorpha</taxon>
        <taxon>Sphaerularioidea</taxon>
        <taxon>Anguinidae</taxon>
        <taxon>Anguininae</taxon>
        <taxon>Ditylenchus</taxon>
    </lineage>
</organism>
<proteinExistence type="predicted"/>
<feature type="compositionally biased region" description="Basic and acidic residues" evidence="1">
    <location>
        <begin position="264"/>
        <end position="273"/>
    </location>
</feature>
<protein>
    <submittedName>
        <fullName evidence="2">Tripartite tricarboxylate transporter family receptor domain-containing protein</fullName>
    </submittedName>
</protein>
<dbReference type="PANTHER" id="PTHR42928">
    <property type="entry name" value="TRICARBOXYLATE-BINDING PROTEIN"/>
    <property type="match status" value="1"/>
</dbReference>
<dbReference type="Gene3D" id="3.40.190.150">
    <property type="entry name" value="Bordetella uptake gene, domain 1"/>
    <property type="match status" value="1"/>
</dbReference>
<dbReference type="Proteomes" id="UP001201812">
    <property type="component" value="Unassembled WGS sequence"/>
</dbReference>
<dbReference type="Pfam" id="PF03401">
    <property type="entry name" value="TctC"/>
    <property type="match status" value="2"/>
</dbReference>
<keyword evidence="2" id="KW-0675">Receptor</keyword>
<feature type="region of interest" description="Disordered" evidence="1">
    <location>
        <begin position="13"/>
        <end position="33"/>
    </location>
</feature>
<comment type="caution">
    <text evidence="2">The sequence shown here is derived from an EMBL/GenBank/DDBJ whole genome shotgun (WGS) entry which is preliminary data.</text>
</comment>
<evidence type="ECO:0000313" key="3">
    <source>
        <dbReference type="Proteomes" id="UP001201812"/>
    </source>
</evidence>
<keyword evidence="3" id="KW-1185">Reference proteome</keyword>
<dbReference type="Gene3D" id="3.40.190.10">
    <property type="entry name" value="Periplasmic binding protein-like II"/>
    <property type="match status" value="1"/>
</dbReference>
<name>A0AAD4QT86_9BILA</name>
<evidence type="ECO:0000313" key="2">
    <source>
        <dbReference type="EMBL" id="KAI1692685.1"/>
    </source>
</evidence>
<dbReference type="SUPFAM" id="SSF53850">
    <property type="entry name" value="Periplasmic binding protein-like II"/>
    <property type="match status" value="1"/>
</dbReference>
<feature type="compositionally biased region" description="Low complexity" evidence="1">
    <location>
        <begin position="286"/>
        <end position="317"/>
    </location>
</feature>